<evidence type="ECO:0000256" key="1">
    <source>
        <dbReference type="SAM" id="MobiDB-lite"/>
    </source>
</evidence>
<sequence length="193" mass="21916">MSEGPCCRGKKKKKIRRRRRKRLYRKKVGKKAGEKGAMVASNTMYKERQPGKQVARSLKKGRRRQLIDKRRDVSGSGNPVLCHNGSSARNVCSRVVGQVRSVFLFCSRVGLGWLRRRRVFSAAGERLQPEGREGRVSCREEMDKEKKNPPNEELRDEKAFPEGKLRVAPCALGFLSTGAAPSKWEEGVQKYKV</sequence>
<accession>A0A3N2Q0L2</accession>
<proteinExistence type="predicted"/>
<feature type="region of interest" description="Disordered" evidence="1">
    <location>
        <begin position="46"/>
        <end position="65"/>
    </location>
</feature>
<evidence type="ECO:0000313" key="3">
    <source>
        <dbReference type="Proteomes" id="UP000272025"/>
    </source>
</evidence>
<dbReference type="RefSeq" id="XP_028468034.1">
    <property type="nucleotide sequence ID" value="XM_028615780.1"/>
</dbReference>
<feature type="compositionally biased region" description="Basic residues" evidence="1">
    <location>
        <begin position="8"/>
        <end position="30"/>
    </location>
</feature>
<feature type="region of interest" description="Disordered" evidence="1">
    <location>
        <begin position="131"/>
        <end position="160"/>
    </location>
</feature>
<name>A0A3N2Q0L2_SODAK</name>
<organism evidence="2 3">
    <name type="scientific">Sodiomyces alkalinus (strain CBS 110278 / VKM F-3762 / F11)</name>
    <name type="common">Alkaliphilic filamentous fungus</name>
    <dbReference type="NCBI Taxonomy" id="1314773"/>
    <lineage>
        <taxon>Eukaryota</taxon>
        <taxon>Fungi</taxon>
        <taxon>Dikarya</taxon>
        <taxon>Ascomycota</taxon>
        <taxon>Pezizomycotina</taxon>
        <taxon>Sordariomycetes</taxon>
        <taxon>Hypocreomycetidae</taxon>
        <taxon>Glomerellales</taxon>
        <taxon>Plectosphaerellaceae</taxon>
        <taxon>Sodiomyces</taxon>
    </lineage>
</organism>
<keyword evidence="3" id="KW-1185">Reference proteome</keyword>
<dbReference type="AlphaFoldDB" id="A0A3N2Q0L2"/>
<dbReference type="EMBL" id="ML119052">
    <property type="protein sequence ID" value="ROT40228.1"/>
    <property type="molecule type" value="Genomic_DNA"/>
</dbReference>
<dbReference type="Proteomes" id="UP000272025">
    <property type="component" value="Unassembled WGS sequence"/>
</dbReference>
<dbReference type="GeneID" id="39584257"/>
<feature type="region of interest" description="Disordered" evidence="1">
    <location>
        <begin position="1"/>
        <end position="40"/>
    </location>
</feature>
<protein>
    <submittedName>
        <fullName evidence="2">Uncharacterized protein</fullName>
    </submittedName>
</protein>
<gene>
    <name evidence="2" type="ORF">SODALDRAFT_91384</name>
</gene>
<reference evidence="2 3" key="1">
    <citation type="journal article" date="2018" name="Mol. Ecol.">
        <title>The obligate alkalophilic soda-lake fungus Sodiomyces alkalinus has shifted to a protein diet.</title>
        <authorList>
            <person name="Grum-Grzhimaylo A.A."/>
            <person name="Falkoski D.L."/>
            <person name="van den Heuvel J."/>
            <person name="Valero-Jimenez C.A."/>
            <person name="Min B."/>
            <person name="Choi I.G."/>
            <person name="Lipzen A."/>
            <person name="Daum C.G."/>
            <person name="Aanen D.K."/>
            <person name="Tsang A."/>
            <person name="Henrissat B."/>
            <person name="Bilanenko E.N."/>
            <person name="de Vries R.P."/>
            <person name="van Kan J.A.L."/>
            <person name="Grigoriev I.V."/>
            <person name="Debets A.J.M."/>
        </authorList>
    </citation>
    <scope>NUCLEOTIDE SEQUENCE [LARGE SCALE GENOMIC DNA]</scope>
    <source>
        <strain evidence="2 3">F11</strain>
    </source>
</reference>
<evidence type="ECO:0000313" key="2">
    <source>
        <dbReference type="EMBL" id="ROT40228.1"/>
    </source>
</evidence>